<evidence type="ECO:0000313" key="4">
    <source>
        <dbReference type="Proteomes" id="UP000283530"/>
    </source>
</evidence>
<dbReference type="AlphaFoldDB" id="A0A443NRU6"/>
<proteinExistence type="inferred from homology"/>
<comment type="caution">
    <text evidence="3">The sequence shown here is derived from an EMBL/GenBank/DDBJ whole genome shotgun (WGS) entry which is preliminary data.</text>
</comment>
<keyword evidence="4" id="KW-1185">Reference proteome</keyword>
<dbReference type="EMBL" id="QPKB01000003">
    <property type="protein sequence ID" value="RWR81250.1"/>
    <property type="molecule type" value="Genomic_DNA"/>
</dbReference>
<reference evidence="3 4" key="1">
    <citation type="journal article" date="2019" name="Nat. Plants">
        <title>Stout camphor tree genome fills gaps in understanding of flowering plant genome evolution.</title>
        <authorList>
            <person name="Chaw S.M."/>
            <person name="Liu Y.C."/>
            <person name="Wu Y.W."/>
            <person name="Wang H.Y."/>
            <person name="Lin C.I."/>
            <person name="Wu C.S."/>
            <person name="Ke H.M."/>
            <person name="Chang L.Y."/>
            <person name="Hsu C.Y."/>
            <person name="Yang H.T."/>
            <person name="Sudianto E."/>
            <person name="Hsu M.H."/>
            <person name="Wu K.P."/>
            <person name="Wang L.N."/>
            <person name="Leebens-Mack J.H."/>
            <person name="Tsai I.J."/>
        </authorList>
    </citation>
    <scope>NUCLEOTIDE SEQUENCE [LARGE SCALE GENOMIC DNA]</scope>
    <source>
        <strain evidence="4">cv. Chaw 1501</strain>
        <tissue evidence="3">Young leaves</tissue>
    </source>
</reference>
<gene>
    <name evidence="3" type="ORF">CKAN_00992400</name>
</gene>
<sequence length="219" mass="24722">MADATSNNQFHHHPPPTINQPLTHPISVICPQYLAPYPVDLTITEKTFSLTDGDYAVTDINGNIVFKIKGKLLSLRDKRSLVDAAGNTLITMRQKVMTAHRRWEAFRGDSTDSKDLLFSVKKSSFFQIKTELDVFFATNKSEDVSDLKIKGSYYERSCTIFHGNSNVIVAQMHKQHKVKNIVLGKDAFGVTIYPNVDYAFIISLVVILDEINKDRDGRD</sequence>
<dbReference type="SUPFAM" id="SSF54518">
    <property type="entry name" value="Tubby C-terminal domain-like"/>
    <property type="match status" value="1"/>
</dbReference>
<dbReference type="Gene3D" id="2.40.160.200">
    <property type="entry name" value="LURP1-related"/>
    <property type="match status" value="1"/>
</dbReference>
<feature type="region of interest" description="Disordered" evidence="2">
    <location>
        <begin position="1"/>
        <end position="21"/>
    </location>
</feature>
<comment type="similarity">
    <text evidence="1">Belongs to the LOR family.</text>
</comment>
<evidence type="ECO:0000256" key="1">
    <source>
        <dbReference type="ARBA" id="ARBA00005437"/>
    </source>
</evidence>
<dbReference type="Pfam" id="PF04525">
    <property type="entry name" value="LOR"/>
    <property type="match status" value="1"/>
</dbReference>
<dbReference type="OrthoDB" id="97518at2759"/>
<protein>
    <submittedName>
        <fullName evidence="3">Protein LURP-one-related 15-like protein</fullName>
    </submittedName>
</protein>
<organism evidence="3 4">
    <name type="scientific">Cinnamomum micranthum f. kanehirae</name>
    <dbReference type="NCBI Taxonomy" id="337451"/>
    <lineage>
        <taxon>Eukaryota</taxon>
        <taxon>Viridiplantae</taxon>
        <taxon>Streptophyta</taxon>
        <taxon>Embryophyta</taxon>
        <taxon>Tracheophyta</taxon>
        <taxon>Spermatophyta</taxon>
        <taxon>Magnoliopsida</taxon>
        <taxon>Magnoliidae</taxon>
        <taxon>Laurales</taxon>
        <taxon>Lauraceae</taxon>
        <taxon>Cinnamomum</taxon>
    </lineage>
</organism>
<name>A0A443NRU6_9MAGN</name>
<dbReference type="PANTHER" id="PTHR31087:SF85">
    <property type="entry name" value="PROTEIN LURP-ONE-RELATED 7"/>
    <property type="match status" value="1"/>
</dbReference>
<accession>A0A443NRU6</accession>
<evidence type="ECO:0000256" key="2">
    <source>
        <dbReference type="SAM" id="MobiDB-lite"/>
    </source>
</evidence>
<dbReference type="InterPro" id="IPR007612">
    <property type="entry name" value="LOR"/>
</dbReference>
<evidence type="ECO:0000313" key="3">
    <source>
        <dbReference type="EMBL" id="RWR81250.1"/>
    </source>
</evidence>
<dbReference type="Proteomes" id="UP000283530">
    <property type="component" value="Unassembled WGS sequence"/>
</dbReference>
<dbReference type="STRING" id="337451.A0A443NRU6"/>
<dbReference type="InterPro" id="IPR025659">
    <property type="entry name" value="Tubby-like_C"/>
</dbReference>
<dbReference type="InterPro" id="IPR038595">
    <property type="entry name" value="LOR_sf"/>
</dbReference>
<dbReference type="PANTHER" id="PTHR31087">
    <property type="match status" value="1"/>
</dbReference>